<evidence type="ECO:0000313" key="2">
    <source>
        <dbReference type="Proteomes" id="UP000682928"/>
    </source>
</evidence>
<gene>
    <name evidence="1" type="ORF">ENKO_25910</name>
</gene>
<sequence>MKNTTDVMLTCGIVESRFQGESSHPICIHRVVFNNGKFALIRSASNICFANGSVLKRSSKGWFLESKSEKLLPFEYISEQESKRRFRED</sequence>
<dbReference type="EMBL" id="AP024590">
    <property type="protein sequence ID" value="BCU55997.1"/>
    <property type="molecule type" value="Genomic_DNA"/>
</dbReference>
<dbReference type="RefSeq" id="WP_140419601.1">
    <property type="nucleotide sequence ID" value="NZ_AP024590.1"/>
</dbReference>
<organism evidence="1 2">
    <name type="scientific">Enterobacter kobei</name>
    <dbReference type="NCBI Taxonomy" id="208224"/>
    <lineage>
        <taxon>Bacteria</taxon>
        <taxon>Pseudomonadati</taxon>
        <taxon>Pseudomonadota</taxon>
        <taxon>Gammaproteobacteria</taxon>
        <taxon>Enterobacterales</taxon>
        <taxon>Enterobacteriaceae</taxon>
        <taxon>Enterobacter</taxon>
        <taxon>Enterobacter cloacae complex</taxon>
    </lineage>
</organism>
<accession>A0AA86IXS6</accession>
<evidence type="ECO:0000313" key="1">
    <source>
        <dbReference type="EMBL" id="BCU55997.1"/>
    </source>
</evidence>
<proteinExistence type="predicted"/>
<dbReference type="Proteomes" id="UP000682928">
    <property type="component" value="Chromosome"/>
</dbReference>
<protein>
    <submittedName>
        <fullName evidence="1">Uncharacterized protein</fullName>
    </submittedName>
</protein>
<name>A0AA86IXS6_9ENTR</name>
<reference evidence="1" key="1">
    <citation type="submission" date="2021-04" db="EMBL/GenBank/DDBJ databases">
        <title>Difference and commonality of drug resistance evolution in various bacteria. and drug sensitivity profiles.</title>
        <authorList>
            <person name="Maeda T."/>
            <person name="Shibai A."/>
            <person name="Kawada K."/>
            <person name="Kotani H."/>
            <person name="Tarusawa Y."/>
            <person name="Tanabe K."/>
            <person name="Furusawa C."/>
        </authorList>
    </citation>
    <scope>NUCLEOTIDE SEQUENCE</scope>
    <source>
        <strain evidence="1">JCM 8580</strain>
    </source>
</reference>
<dbReference type="AlphaFoldDB" id="A0AA86IXS6"/>